<evidence type="ECO:0000256" key="8">
    <source>
        <dbReference type="ARBA" id="ARBA00023136"/>
    </source>
</evidence>
<evidence type="ECO:0000313" key="13">
    <source>
        <dbReference type="Proteomes" id="UP000464468"/>
    </source>
</evidence>
<dbReference type="InterPro" id="IPR050739">
    <property type="entry name" value="MFP"/>
</dbReference>
<gene>
    <name evidence="12" type="ORF">GVO57_06085</name>
</gene>
<evidence type="ECO:0000256" key="7">
    <source>
        <dbReference type="ARBA" id="ARBA00022989"/>
    </source>
</evidence>
<feature type="domain" description="AprE-like long alpha-helical hairpin" evidence="10">
    <location>
        <begin position="109"/>
        <end position="297"/>
    </location>
</feature>
<evidence type="ECO:0000313" key="12">
    <source>
        <dbReference type="EMBL" id="QHL90484.1"/>
    </source>
</evidence>
<name>A0A7Z2NWF1_9SPHN</name>
<dbReference type="InterPro" id="IPR010129">
    <property type="entry name" value="T1SS_HlyD"/>
</dbReference>
<keyword evidence="5 9" id="KW-0997">Cell inner membrane</keyword>
<dbReference type="PRINTS" id="PR01490">
    <property type="entry name" value="RTXTOXIND"/>
</dbReference>
<proteinExistence type="inferred from homology"/>
<dbReference type="NCBIfam" id="TIGR01843">
    <property type="entry name" value="type_I_hlyD"/>
    <property type="match status" value="1"/>
</dbReference>
<dbReference type="PROSITE" id="PS00543">
    <property type="entry name" value="HLYD_FAMILY"/>
    <property type="match status" value="1"/>
</dbReference>
<dbReference type="InterPro" id="IPR006144">
    <property type="entry name" value="Secretion_HlyD_CS"/>
</dbReference>
<evidence type="ECO:0000259" key="10">
    <source>
        <dbReference type="Pfam" id="PF25994"/>
    </source>
</evidence>
<keyword evidence="4 9" id="KW-1003">Cell membrane</keyword>
<evidence type="ECO:0000256" key="5">
    <source>
        <dbReference type="ARBA" id="ARBA00022519"/>
    </source>
</evidence>
<dbReference type="Gene3D" id="2.40.30.170">
    <property type="match status" value="1"/>
</dbReference>
<dbReference type="AlphaFoldDB" id="A0A7Z2NWF1"/>
<dbReference type="Gene3D" id="2.40.50.100">
    <property type="match status" value="1"/>
</dbReference>
<feature type="domain" description="AprE-like beta-barrel" evidence="11">
    <location>
        <begin position="340"/>
        <end position="428"/>
    </location>
</feature>
<evidence type="ECO:0000259" key="11">
    <source>
        <dbReference type="Pfam" id="PF26002"/>
    </source>
</evidence>
<sequence length="452" mass="48264">MNAPPIFRSPELASLFRGAEIADLAPRNRRALRIGYAALAMFAGIFIIWSVLAPLEGAAVATGLVRADGGGRRTVQHLEGGIVSRILVREGEQVRAGQPLVLLDDTQSGAQQSALQAGYDSLLAQDARLSAERAGAAAITYPAELTARAGDPAVRAIIAASDAAFRARRAALAGQIDIIRQRVGGASAELGSATAQIGALDDQSRLLDGEIGKVRTLVAEGLERESRLLALQRQATSIAGQRSQLVGAAGRTNKAIAENQAQMAFLRGQLTSDAALEQRAVRAELESARQKLIAGRDISQRRQVVAPVDGKVVGLRIVTPGGVIGAGQPILDIVPTNEPMVVVARLKASDIDVVAAGLDAEVRLTPFKARVIPLLRGQVRRVAADATWDEQTRTLYYETEILLDADQLRRVTGLKLVSGMPAEVFVKLGPRTLFQYFLQPVSDSFRRAFRDD</sequence>
<evidence type="ECO:0000256" key="4">
    <source>
        <dbReference type="ARBA" id="ARBA00022475"/>
    </source>
</evidence>
<comment type="similarity">
    <text evidence="2 9">Belongs to the membrane fusion protein (MFP) (TC 8.A.1) family.</text>
</comment>
<organism evidence="12 13">
    <name type="scientific">Sphingomonas changnyeongensis</name>
    <dbReference type="NCBI Taxonomy" id="2698679"/>
    <lineage>
        <taxon>Bacteria</taxon>
        <taxon>Pseudomonadati</taxon>
        <taxon>Pseudomonadota</taxon>
        <taxon>Alphaproteobacteria</taxon>
        <taxon>Sphingomonadales</taxon>
        <taxon>Sphingomonadaceae</taxon>
        <taxon>Sphingomonas</taxon>
    </lineage>
</organism>
<dbReference type="RefSeq" id="WP_160592412.1">
    <property type="nucleotide sequence ID" value="NZ_CP047895.1"/>
</dbReference>
<evidence type="ECO:0000256" key="9">
    <source>
        <dbReference type="RuleBase" id="RU365093"/>
    </source>
</evidence>
<comment type="subcellular location">
    <subcellularLocation>
        <location evidence="1 9">Cell inner membrane</location>
        <topology evidence="1 9">Single-pass membrane protein</topology>
    </subcellularLocation>
</comment>
<keyword evidence="8 9" id="KW-0472">Membrane</keyword>
<dbReference type="InterPro" id="IPR058781">
    <property type="entry name" value="HH_AprE-like"/>
</dbReference>
<keyword evidence="7 9" id="KW-1133">Transmembrane helix</keyword>
<feature type="transmembrane region" description="Helical" evidence="9">
    <location>
        <begin position="34"/>
        <end position="52"/>
    </location>
</feature>
<reference evidence="12 13" key="1">
    <citation type="submission" date="2020-01" db="EMBL/GenBank/DDBJ databases">
        <title>Sphingomonas sp. C33 whole genome sequece.</title>
        <authorList>
            <person name="Park C."/>
        </authorList>
    </citation>
    <scope>NUCLEOTIDE SEQUENCE [LARGE SCALE GENOMIC DNA]</scope>
    <source>
        <strain evidence="12 13">C33</strain>
    </source>
</reference>
<dbReference type="Pfam" id="PF25994">
    <property type="entry name" value="HH_AprE"/>
    <property type="match status" value="1"/>
</dbReference>
<dbReference type="PANTHER" id="PTHR30386">
    <property type="entry name" value="MEMBRANE FUSION SUBUNIT OF EMRAB-TOLC MULTIDRUG EFFLUX PUMP"/>
    <property type="match status" value="1"/>
</dbReference>
<keyword evidence="3 9" id="KW-0813">Transport</keyword>
<keyword evidence="6 9" id="KW-0812">Transmembrane</keyword>
<dbReference type="KEGG" id="schy:GVO57_06085"/>
<protein>
    <recommendedName>
        <fullName evidence="9">Membrane fusion protein (MFP) family protein</fullName>
    </recommendedName>
</protein>
<dbReference type="Pfam" id="PF26002">
    <property type="entry name" value="Beta-barrel_AprE"/>
    <property type="match status" value="1"/>
</dbReference>
<evidence type="ECO:0000256" key="3">
    <source>
        <dbReference type="ARBA" id="ARBA00022448"/>
    </source>
</evidence>
<dbReference type="PANTHER" id="PTHR30386:SF17">
    <property type="entry name" value="ALKALINE PROTEASE SECRETION PROTEIN APRE"/>
    <property type="match status" value="1"/>
</dbReference>
<keyword evidence="13" id="KW-1185">Reference proteome</keyword>
<accession>A0A7Z2NWF1</accession>
<evidence type="ECO:0000256" key="1">
    <source>
        <dbReference type="ARBA" id="ARBA00004377"/>
    </source>
</evidence>
<dbReference type="EMBL" id="CP047895">
    <property type="protein sequence ID" value="QHL90484.1"/>
    <property type="molecule type" value="Genomic_DNA"/>
</dbReference>
<evidence type="ECO:0000256" key="6">
    <source>
        <dbReference type="ARBA" id="ARBA00022692"/>
    </source>
</evidence>
<evidence type="ECO:0000256" key="2">
    <source>
        <dbReference type="ARBA" id="ARBA00009477"/>
    </source>
</evidence>
<dbReference type="Proteomes" id="UP000464468">
    <property type="component" value="Chromosome"/>
</dbReference>
<dbReference type="InterPro" id="IPR058982">
    <property type="entry name" value="Beta-barrel_AprE"/>
</dbReference>
<dbReference type="GO" id="GO:0005886">
    <property type="term" value="C:plasma membrane"/>
    <property type="evidence" value="ECO:0007669"/>
    <property type="project" value="UniProtKB-SubCell"/>
</dbReference>
<dbReference type="GO" id="GO:0009306">
    <property type="term" value="P:protein secretion"/>
    <property type="evidence" value="ECO:0007669"/>
    <property type="project" value="InterPro"/>
</dbReference>